<protein>
    <submittedName>
        <fullName evidence="1">Uncharacterized protein</fullName>
    </submittedName>
</protein>
<dbReference type="AlphaFoldDB" id="A0A0F9B1H4"/>
<gene>
    <name evidence="1" type="ORF">LCGC14_2844040</name>
</gene>
<proteinExistence type="predicted"/>
<comment type="caution">
    <text evidence="1">The sequence shown here is derived from an EMBL/GenBank/DDBJ whole genome shotgun (WGS) entry which is preliminary data.</text>
</comment>
<evidence type="ECO:0000313" key="1">
    <source>
        <dbReference type="EMBL" id="KKK78391.1"/>
    </source>
</evidence>
<accession>A0A0F9B1H4</accession>
<dbReference type="EMBL" id="LAZR01054511">
    <property type="protein sequence ID" value="KKK78391.1"/>
    <property type="molecule type" value="Genomic_DNA"/>
</dbReference>
<sequence>MITEHYMDPGSFHVPLRIEAPYDLLEKVVEFGNLVVTPQHINPPDIISDVDLLTAARYAGVVLETEWANGALAILGQGMGWYLGDAEGKGPVIEAELSFSAATLSTVLQTTTGILPDAITQGTITLTGLNTFTGLFNWELPIEAIRTVMTDLNAHFRVNPNGTIDASKTSQDEVFVFTSPSVVVVRHGWGSDPTYDGVPSRRLVTRRDAYEFVTKLLILDEQENGTFTLVDSDTVAHSYKDIHGNALLRSAVISKPATEEASLTNYMANELALLNVNDEQEIETDQYEISGGNLNVGDMFWIYDPPSGFVDTDNEVWFRGQTIWPKKTRLLEASWPVADGMGVYYRPDTATASADWIDLTRYINWETG</sequence>
<name>A0A0F9B1H4_9ZZZZ</name>
<organism evidence="1">
    <name type="scientific">marine sediment metagenome</name>
    <dbReference type="NCBI Taxonomy" id="412755"/>
    <lineage>
        <taxon>unclassified sequences</taxon>
        <taxon>metagenomes</taxon>
        <taxon>ecological metagenomes</taxon>
    </lineage>
</organism>
<reference evidence="1" key="1">
    <citation type="journal article" date="2015" name="Nature">
        <title>Complex archaea that bridge the gap between prokaryotes and eukaryotes.</title>
        <authorList>
            <person name="Spang A."/>
            <person name="Saw J.H."/>
            <person name="Jorgensen S.L."/>
            <person name="Zaremba-Niedzwiedzka K."/>
            <person name="Martijn J."/>
            <person name="Lind A.E."/>
            <person name="van Eijk R."/>
            <person name="Schleper C."/>
            <person name="Guy L."/>
            <person name="Ettema T.J."/>
        </authorList>
    </citation>
    <scope>NUCLEOTIDE SEQUENCE</scope>
</reference>